<reference evidence="2 3" key="1">
    <citation type="submission" date="2019-05" db="EMBL/GenBank/DDBJ databases">
        <title>Another draft genome of Portunus trituberculatus and its Hox gene families provides insights of decapod evolution.</title>
        <authorList>
            <person name="Jeong J.-H."/>
            <person name="Song I."/>
            <person name="Kim S."/>
            <person name="Choi T."/>
            <person name="Kim D."/>
            <person name="Ryu S."/>
            <person name="Kim W."/>
        </authorList>
    </citation>
    <scope>NUCLEOTIDE SEQUENCE [LARGE SCALE GENOMIC DNA]</scope>
    <source>
        <tissue evidence="2">Muscle</tissue>
    </source>
</reference>
<dbReference type="AlphaFoldDB" id="A0A5B7CN40"/>
<comment type="caution">
    <text evidence="2">The sequence shown here is derived from an EMBL/GenBank/DDBJ whole genome shotgun (WGS) entry which is preliminary data.</text>
</comment>
<feature type="region of interest" description="Disordered" evidence="1">
    <location>
        <begin position="50"/>
        <end position="76"/>
    </location>
</feature>
<evidence type="ECO:0000313" key="2">
    <source>
        <dbReference type="EMBL" id="MPC11057.1"/>
    </source>
</evidence>
<accession>A0A5B7CN40</accession>
<evidence type="ECO:0000256" key="1">
    <source>
        <dbReference type="SAM" id="MobiDB-lite"/>
    </source>
</evidence>
<feature type="compositionally biased region" description="Basic and acidic residues" evidence="1">
    <location>
        <begin position="50"/>
        <end position="72"/>
    </location>
</feature>
<evidence type="ECO:0000313" key="3">
    <source>
        <dbReference type="Proteomes" id="UP000324222"/>
    </source>
</evidence>
<name>A0A5B7CN40_PORTR</name>
<feature type="region of interest" description="Disordered" evidence="1">
    <location>
        <begin position="1"/>
        <end position="23"/>
    </location>
</feature>
<dbReference type="EMBL" id="VSRR010000143">
    <property type="protein sequence ID" value="MPC11057.1"/>
    <property type="molecule type" value="Genomic_DNA"/>
</dbReference>
<feature type="compositionally biased region" description="Low complexity" evidence="1">
    <location>
        <begin position="1"/>
        <end position="15"/>
    </location>
</feature>
<sequence length="92" mass="9859">MSASPQSPPAARSRPPLTPPHPRLLQLSVRSASDFPQPENNCLALRRHVRQEAKEDGSPKHEESLKPRDGTRAEVGVPGLGIIGAVTLPANN</sequence>
<dbReference type="Proteomes" id="UP000324222">
    <property type="component" value="Unassembled WGS sequence"/>
</dbReference>
<organism evidence="2 3">
    <name type="scientific">Portunus trituberculatus</name>
    <name type="common">Swimming crab</name>
    <name type="synonym">Neptunus trituberculatus</name>
    <dbReference type="NCBI Taxonomy" id="210409"/>
    <lineage>
        <taxon>Eukaryota</taxon>
        <taxon>Metazoa</taxon>
        <taxon>Ecdysozoa</taxon>
        <taxon>Arthropoda</taxon>
        <taxon>Crustacea</taxon>
        <taxon>Multicrustacea</taxon>
        <taxon>Malacostraca</taxon>
        <taxon>Eumalacostraca</taxon>
        <taxon>Eucarida</taxon>
        <taxon>Decapoda</taxon>
        <taxon>Pleocyemata</taxon>
        <taxon>Brachyura</taxon>
        <taxon>Eubrachyura</taxon>
        <taxon>Portunoidea</taxon>
        <taxon>Portunidae</taxon>
        <taxon>Portuninae</taxon>
        <taxon>Portunus</taxon>
    </lineage>
</organism>
<keyword evidence="3" id="KW-1185">Reference proteome</keyword>
<protein>
    <submittedName>
        <fullName evidence="2">Uncharacterized protein</fullName>
    </submittedName>
</protein>
<gene>
    <name evidence="2" type="ORF">E2C01_003710</name>
</gene>
<proteinExistence type="predicted"/>